<evidence type="ECO:0000256" key="2">
    <source>
        <dbReference type="ARBA" id="ARBA00022618"/>
    </source>
</evidence>
<evidence type="ECO:0000256" key="5">
    <source>
        <dbReference type="ARBA" id="ARBA00023054"/>
    </source>
</evidence>
<keyword evidence="7 8" id="KW-0131">Cell cycle</keyword>
<evidence type="ECO:0000313" key="12">
    <source>
        <dbReference type="Proteomes" id="UP001597318"/>
    </source>
</evidence>
<keyword evidence="6 8" id="KW-0238">DNA-binding</keyword>
<dbReference type="Gene3D" id="1.10.1660.10">
    <property type="match status" value="1"/>
</dbReference>
<dbReference type="EMBL" id="JBHUIK010000003">
    <property type="protein sequence ID" value="MFD2215128.1"/>
    <property type="molecule type" value="Genomic_DNA"/>
</dbReference>
<evidence type="ECO:0000256" key="1">
    <source>
        <dbReference type="ARBA" id="ARBA00022490"/>
    </source>
</evidence>
<dbReference type="CDD" id="cd04762">
    <property type="entry name" value="HTH_MerR-trunc"/>
    <property type="match status" value="1"/>
</dbReference>
<evidence type="ECO:0000256" key="4">
    <source>
        <dbReference type="ARBA" id="ARBA00022969"/>
    </source>
</evidence>
<dbReference type="InterPro" id="IPR000551">
    <property type="entry name" value="MerR-type_HTH_dom"/>
</dbReference>
<evidence type="ECO:0000313" key="11">
    <source>
        <dbReference type="EMBL" id="MFD2215128.1"/>
    </source>
</evidence>
<keyword evidence="4 8" id="KW-0749">Sporulation</keyword>
<dbReference type="InterPro" id="IPR023522">
    <property type="entry name" value="Chrosome_anchoring_RacA"/>
</dbReference>
<organism evidence="11 12">
    <name type="scientific">Metabacillus endolithicus</name>
    <dbReference type="NCBI Taxonomy" id="1535204"/>
    <lineage>
        <taxon>Bacteria</taxon>
        <taxon>Bacillati</taxon>
        <taxon>Bacillota</taxon>
        <taxon>Bacilli</taxon>
        <taxon>Bacillales</taxon>
        <taxon>Bacillaceae</taxon>
        <taxon>Metabacillus</taxon>
    </lineage>
</organism>
<evidence type="ECO:0000256" key="7">
    <source>
        <dbReference type="ARBA" id="ARBA00023306"/>
    </source>
</evidence>
<comment type="caution">
    <text evidence="11">The sequence shown here is derived from an EMBL/GenBank/DDBJ whole genome shotgun (WGS) entry which is preliminary data.</text>
</comment>
<sequence>MSTAAVAKSLGVSRRTLMRWVDQLDLELEKNELGHYQFSEEDIERLKQLQNNPTGTPTPANEQTRKGTITQMVSLDENKVDFLTQRLEEVERKVQSKADGVVSYQLLQHRREMEELQSIIKKLELRIEELEQEKLSKKQEFGKDPALVFDQTKAPAKPSRRKGLISSILGF</sequence>
<dbReference type="Pfam" id="PF13411">
    <property type="entry name" value="MerR_1"/>
    <property type="match status" value="1"/>
</dbReference>
<keyword evidence="5 8" id="KW-0175">Coiled coil</keyword>
<keyword evidence="2 8" id="KW-0132">Cell division</keyword>
<comment type="similarity">
    <text evidence="8">Belongs to the RacA family.</text>
</comment>
<proteinExistence type="inferred from homology"/>
<comment type="function">
    <text evidence="8">Required for the formation of axial filaments and for anchoring the origin regions at the cell poles in sporulating cells, thus ensuring proper chromosome segregation in the prespore. Binds in a dispersed manner throughout the chromosome but preferentially to sites clustered in the origin portion of the chromosome, causing condensation of the chromosome and its remodeling into an elongated, anchored structure.</text>
</comment>
<dbReference type="HAMAP" id="MF_01170">
    <property type="entry name" value="RacA"/>
    <property type="match status" value="1"/>
</dbReference>
<evidence type="ECO:0000256" key="9">
    <source>
        <dbReference type="SAM" id="MobiDB-lite"/>
    </source>
</evidence>
<dbReference type="Proteomes" id="UP001597318">
    <property type="component" value="Unassembled WGS sequence"/>
</dbReference>
<evidence type="ECO:0000256" key="3">
    <source>
        <dbReference type="ARBA" id="ARBA00022829"/>
    </source>
</evidence>
<keyword evidence="3 8" id="KW-0159">Chromosome partition</keyword>
<protein>
    <recommendedName>
        <fullName evidence="8">Chromosome-anchoring protein RacA</fullName>
    </recommendedName>
</protein>
<evidence type="ECO:0000256" key="8">
    <source>
        <dbReference type="HAMAP-Rule" id="MF_01170"/>
    </source>
</evidence>
<keyword evidence="1 8" id="KW-0963">Cytoplasm</keyword>
<feature type="region of interest" description="Disordered" evidence="9">
    <location>
        <begin position="149"/>
        <end position="171"/>
    </location>
</feature>
<dbReference type="InterPro" id="IPR009061">
    <property type="entry name" value="DNA-bd_dom_put_sf"/>
</dbReference>
<feature type="coiled-coil region" evidence="8">
    <location>
        <begin position="73"/>
        <end position="140"/>
    </location>
</feature>
<gene>
    <name evidence="8" type="primary">racA</name>
    <name evidence="11" type="ORF">ACFSKK_15665</name>
</gene>
<dbReference type="SUPFAM" id="SSF46955">
    <property type="entry name" value="Putative DNA-binding domain"/>
    <property type="match status" value="1"/>
</dbReference>
<comment type="subcellular location">
    <subcellularLocation>
        <location evidence="8">Cytoplasm</location>
    </subcellularLocation>
    <text evidence="8">Localizes to cell poles and nucleoid.</text>
</comment>
<feature type="domain" description="HTH merR-type" evidence="10">
    <location>
        <begin position="1"/>
        <end position="50"/>
    </location>
</feature>
<accession>A0ABW5BY93</accession>
<evidence type="ECO:0000259" key="10">
    <source>
        <dbReference type="Pfam" id="PF13411"/>
    </source>
</evidence>
<evidence type="ECO:0000256" key="6">
    <source>
        <dbReference type="ARBA" id="ARBA00023125"/>
    </source>
</evidence>
<dbReference type="RefSeq" id="WP_247346683.1">
    <property type="nucleotide sequence ID" value="NZ_CP095550.1"/>
</dbReference>
<feature type="DNA-binding region" description="H-T-H motif" evidence="8">
    <location>
        <begin position="3"/>
        <end position="23"/>
    </location>
</feature>
<name>A0ABW5BY93_9BACI</name>
<reference evidence="12" key="1">
    <citation type="journal article" date="2019" name="Int. J. Syst. Evol. Microbiol.">
        <title>The Global Catalogue of Microorganisms (GCM) 10K type strain sequencing project: providing services to taxonomists for standard genome sequencing and annotation.</title>
        <authorList>
            <consortium name="The Broad Institute Genomics Platform"/>
            <consortium name="The Broad Institute Genome Sequencing Center for Infectious Disease"/>
            <person name="Wu L."/>
            <person name="Ma J."/>
        </authorList>
    </citation>
    <scope>NUCLEOTIDE SEQUENCE [LARGE SCALE GENOMIC DNA]</scope>
    <source>
        <strain evidence="12">CGMCC 1.15474</strain>
    </source>
</reference>
<keyword evidence="12" id="KW-1185">Reference proteome</keyword>